<accession>A0ACB7WE28</accession>
<comment type="caution">
    <text evidence="1">The sequence shown here is derived from an EMBL/GenBank/DDBJ whole genome shotgun (WGS) entry which is preliminary data.</text>
</comment>
<name>A0ACB7WE28_DIOAL</name>
<sequence>MDSIKAEKQNAMRRYRRMRTIGRTIRSLEVCAAMMIILWTSPKLPNAVRASGEVLRAAATALLRPRFVFLLGNAIVLVLFVKSGNISGSPPPSSDLYDEFLETRGARAVDASPAEAAAAAAEEGVCEEKKVVVVETKKREYQRTRSERMERGQEEPELRRSKTEVGRKADGEEDAEEFRRTIEEFIAKQRKFNLEESMALVSSATANE</sequence>
<proteinExistence type="predicted"/>
<organism evidence="1 2">
    <name type="scientific">Dioscorea alata</name>
    <name type="common">Purple yam</name>
    <dbReference type="NCBI Taxonomy" id="55571"/>
    <lineage>
        <taxon>Eukaryota</taxon>
        <taxon>Viridiplantae</taxon>
        <taxon>Streptophyta</taxon>
        <taxon>Embryophyta</taxon>
        <taxon>Tracheophyta</taxon>
        <taxon>Spermatophyta</taxon>
        <taxon>Magnoliopsida</taxon>
        <taxon>Liliopsida</taxon>
        <taxon>Dioscoreales</taxon>
        <taxon>Dioscoreaceae</taxon>
        <taxon>Dioscorea</taxon>
    </lineage>
</organism>
<evidence type="ECO:0000313" key="1">
    <source>
        <dbReference type="EMBL" id="KAH7686040.1"/>
    </source>
</evidence>
<protein>
    <submittedName>
        <fullName evidence="1">Uncharacterized protein</fullName>
    </submittedName>
</protein>
<dbReference type="EMBL" id="CM037014">
    <property type="protein sequence ID" value="KAH7686040.1"/>
    <property type="molecule type" value="Genomic_DNA"/>
</dbReference>
<keyword evidence="2" id="KW-1185">Reference proteome</keyword>
<gene>
    <name evidence="1" type="ORF">IHE45_04G078600</name>
</gene>
<reference evidence="2" key="1">
    <citation type="journal article" date="2022" name="Nat. Commun.">
        <title>Chromosome evolution and the genetic basis of agronomically important traits in greater yam.</title>
        <authorList>
            <person name="Bredeson J.V."/>
            <person name="Lyons J.B."/>
            <person name="Oniyinde I.O."/>
            <person name="Okereke N.R."/>
            <person name="Kolade O."/>
            <person name="Nnabue I."/>
            <person name="Nwadili C.O."/>
            <person name="Hribova E."/>
            <person name="Parker M."/>
            <person name="Nwogha J."/>
            <person name="Shu S."/>
            <person name="Carlson J."/>
            <person name="Kariba R."/>
            <person name="Muthemba S."/>
            <person name="Knop K."/>
            <person name="Barton G.J."/>
            <person name="Sherwood A.V."/>
            <person name="Lopez-Montes A."/>
            <person name="Asiedu R."/>
            <person name="Jamnadass R."/>
            <person name="Muchugi A."/>
            <person name="Goodstein D."/>
            <person name="Egesi C.N."/>
            <person name="Featherston J."/>
            <person name="Asfaw A."/>
            <person name="Simpson G.G."/>
            <person name="Dolezel J."/>
            <person name="Hendre P.S."/>
            <person name="Van Deynze A."/>
            <person name="Kumar P.L."/>
            <person name="Obidiegwu J.E."/>
            <person name="Bhattacharjee R."/>
            <person name="Rokhsar D.S."/>
        </authorList>
    </citation>
    <scope>NUCLEOTIDE SEQUENCE [LARGE SCALE GENOMIC DNA]</scope>
    <source>
        <strain evidence="2">cv. TDa95/00328</strain>
    </source>
</reference>
<dbReference type="Proteomes" id="UP000827976">
    <property type="component" value="Chromosome 4"/>
</dbReference>
<evidence type="ECO:0000313" key="2">
    <source>
        <dbReference type="Proteomes" id="UP000827976"/>
    </source>
</evidence>